<gene>
    <name evidence="2" type="ORF">ENQ20_05770</name>
</gene>
<dbReference type="Pfam" id="PF03091">
    <property type="entry name" value="CutA1"/>
    <property type="match status" value="1"/>
</dbReference>
<dbReference type="InterPro" id="IPR004323">
    <property type="entry name" value="Ion_tolerance_CutA"/>
</dbReference>
<reference evidence="2" key="1">
    <citation type="journal article" date="2020" name="mSystems">
        <title>Genome- and Community-Level Interaction Insights into Carbon Utilization and Element Cycling Functions of Hydrothermarchaeota in Hydrothermal Sediment.</title>
        <authorList>
            <person name="Zhou Z."/>
            <person name="Liu Y."/>
            <person name="Xu W."/>
            <person name="Pan J."/>
            <person name="Luo Z.H."/>
            <person name="Li M."/>
        </authorList>
    </citation>
    <scope>NUCLEOTIDE SEQUENCE [LARGE SCALE GENOMIC DNA]</scope>
    <source>
        <strain evidence="2">SpSt-289</strain>
    </source>
</reference>
<evidence type="ECO:0000256" key="1">
    <source>
        <dbReference type="ARBA" id="ARBA00010169"/>
    </source>
</evidence>
<sequence length="111" mass="12110">MADFIQVITTVDSEEEAQNIAGAVVGERLAACAQIIGPISSVYHWNDAIENAEEWMIVIKSRSDLFPELSGLIQQLHPYDVPEILATPIVAGGASYLEWMGGQLKRPSGRN</sequence>
<dbReference type="GO" id="GO:0010038">
    <property type="term" value="P:response to metal ion"/>
    <property type="evidence" value="ECO:0007669"/>
    <property type="project" value="InterPro"/>
</dbReference>
<dbReference type="GO" id="GO:0005507">
    <property type="term" value="F:copper ion binding"/>
    <property type="evidence" value="ECO:0007669"/>
    <property type="project" value="TreeGrafter"/>
</dbReference>
<dbReference type="Gene3D" id="3.30.70.120">
    <property type="match status" value="1"/>
</dbReference>
<accession>A0A7C1JS57</accession>
<dbReference type="EMBL" id="DSMG01000063">
    <property type="protein sequence ID" value="HDX30987.1"/>
    <property type="molecule type" value="Genomic_DNA"/>
</dbReference>
<comment type="caution">
    <text evidence="2">The sequence shown here is derived from an EMBL/GenBank/DDBJ whole genome shotgun (WGS) entry which is preliminary data.</text>
</comment>
<evidence type="ECO:0000313" key="2">
    <source>
        <dbReference type="EMBL" id="HDX30987.1"/>
    </source>
</evidence>
<comment type="similarity">
    <text evidence="1">Belongs to the CutA family.</text>
</comment>
<dbReference type="SUPFAM" id="SSF54913">
    <property type="entry name" value="GlnB-like"/>
    <property type="match status" value="1"/>
</dbReference>
<dbReference type="PANTHER" id="PTHR23419">
    <property type="entry name" value="DIVALENT CATION TOLERANCE CUTA-RELATED"/>
    <property type="match status" value="1"/>
</dbReference>
<dbReference type="InterPro" id="IPR015867">
    <property type="entry name" value="N-reg_PII/ATP_PRibTrfase_C"/>
</dbReference>
<dbReference type="InterPro" id="IPR011322">
    <property type="entry name" value="N-reg_PII-like_a/b"/>
</dbReference>
<protein>
    <submittedName>
        <fullName evidence="2">Divalent-cation tolerance protein CutA</fullName>
    </submittedName>
</protein>
<dbReference type="PANTHER" id="PTHR23419:SF8">
    <property type="entry name" value="FI09726P"/>
    <property type="match status" value="1"/>
</dbReference>
<proteinExistence type="inferred from homology"/>
<organism evidence="2">
    <name type="scientific">Caldilinea aerophila</name>
    <dbReference type="NCBI Taxonomy" id="133453"/>
    <lineage>
        <taxon>Bacteria</taxon>
        <taxon>Bacillati</taxon>
        <taxon>Chloroflexota</taxon>
        <taxon>Caldilineae</taxon>
        <taxon>Caldilineales</taxon>
        <taxon>Caldilineaceae</taxon>
        <taxon>Caldilinea</taxon>
    </lineage>
</organism>
<name>A0A7C1JS57_9CHLR</name>
<dbReference type="AlphaFoldDB" id="A0A7C1JS57"/>